<keyword evidence="3" id="KW-1185">Reference proteome</keyword>
<comment type="caution">
    <text evidence="2">The sequence shown here is derived from an EMBL/GenBank/DDBJ whole genome shotgun (WGS) entry which is preliminary data.</text>
</comment>
<dbReference type="Proteomes" id="UP000812270">
    <property type="component" value="Unassembled WGS sequence"/>
</dbReference>
<proteinExistence type="predicted"/>
<dbReference type="GO" id="GO:0016747">
    <property type="term" value="F:acyltransferase activity, transferring groups other than amino-acyl groups"/>
    <property type="evidence" value="ECO:0007669"/>
    <property type="project" value="InterPro"/>
</dbReference>
<dbReference type="EMBL" id="JAHSPG010000012">
    <property type="protein sequence ID" value="MBV4358472.1"/>
    <property type="molecule type" value="Genomic_DNA"/>
</dbReference>
<evidence type="ECO:0000313" key="2">
    <source>
        <dbReference type="EMBL" id="MBV4358472.1"/>
    </source>
</evidence>
<name>A0A9E2W8P4_9BACT</name>
<protein>
    <submittedName>
        <fullName evidence="2">GNAT family N-acetyltransferase</fullName>
    </submittedName>
</protein>
<gene>
    <name evidence="2" type="ORF">KTO63_15010</name>
</gene>
<dbReference type="Pfam" id="PF13302">
    <property type="entry name" value="Acetyltransf_3"/>
    <property type="match status" value="1"/>
</dbReference>
<accession>A0A9E2W8P4</accession>
<dbReference type="AlphaFoldDB" id="A0A9E2W8P4"/>
<dbReference type="RefSeq" id="WP_217792160.1">
    <property type="nucleotide sequence ID" value="NZ_JAHSPG010000012.1"/>
</dbReference>
<reference evidence="2" key="1">
    <citation type="submission" date="2021-06" db="EMBL/GenBank/DDBJ databases">
        <authorList>
            <person name="Huq M.A."/>
        </authorList>
    </citation>
    <scope>NUCLEOTIDE SEQUENCE</scope>
    <source>
        <strain evidence="2">MAH-26</strain>
    </source>
</reference>
<dbReference type="PANTHER" id="PTHR43610">
    <property type="entry name" value="BLL6696 PROTEIN"/>
    <property type="match status" value="1"/>
</dbReference>
<sequence length="201" mass="23762">MEFDFSKDYILEDDRVLLRPLKKEDAEFLVPFAEQEPDIWKFSTMPVAGSENMKKYIDLTLRARIDKKEYPFIVFDKKENAYAGSTRFYDIQTANQTLQLGYTWYGKKFQRSGLNRHCKLLLLTFAFEKINMERVEFRADVLNEKSVNAMKNIGCTVEGVLRNSMPKMPEGRRDTIVLSILKNEWFDHVKETLRKKIDYMS</sequence>
<evidence type="ECO:0000259" key="1">
    <source>
        <dbReference type="Pfam" id="PF13302"/>
    </source>
</evidence>
<organism evidence="2 3">
    <name type="scientific">Pinibacter aurantiacus</name>
    <dbReference type="NCBI Taxonomy" id="2851599"/>
    <lineage>
        <taxon>Bacteria</taxon>
        <taxon>Pseudomonadati</taxon>
        <taxon>Bacteroidota</taxon>
        <taxon>Chitinophagia</taxon>
        <taxon>Chitinophagales</taxon>
        <taxon>Chitinophagaceae</taxon>
        <taxon>Pinibacter</taxon>
    </lineage>
</organism>
<dbReference type="PANTHER" id="PTHR43610:SF1">
    <property type="entry name" value="N-ACETYLTRANSFERASE DOMAIN-CONTAINING PROTEIN"/>
    <property type="match status" value="1"/>
</dbReference>
<feature type="domain" description="N-acetyltransferase" evidence="1">
    <location>
        <begin position="15"/>
        <end position="156"/>
    </location>
</feature>
<evidence type="ECO:0000313" key="3">
    <source>
        <dbReference type="Proteomes" id="UP000812270"/>
    </source>
</evidence>
<dbReference type="InterPro" id="IPR000182">
    <property type="entry name" value="GNAT_dom"/>
</dbReference>